<sequence length="176" mass="18523">MSPAAQRVFPITLDLPEIQAVLPHRGEILFVRRVVVLEPEHFVGEASWSSELHVLQGHFPGLPMVPGVLLIEAVAQVAGAGMLVGDERAAGLEADHVGVLAGVRKCSFKRPVAADTEVLIDVRTRQMSPLAASVAGVVSDAAGELASVEILILKTPREQLALGSDAPRPAHGADRA</sequence>
<dbReference type="AlphaFoldDB" id="A0A1J5RJY1"/>
<organism evidence="2">
    <name type="scientific">mine drainage metagenome</name>
    <dbReference type="NCBI Taxonomy" id="410659"/>
    <lineage>
        <taxon>unclassified sequences</taxon>
        <taxon>metagenomes</taxon>
        <taxon>ecological metagenomes</taxon>
    </lineage>
</organism>
<dbReference type="Pfam" id="PF07977">
    <property type="entry name" value="FabA"/>
    <property type="match status" value="1"/>
</dbReference>
<evidence type="ECO:0000256" key="1">
    <source>
        <dbReference type="ARBA" id="ARBA00023239"/>
    </source>
</evidence>
<reference evidence="2" key="1">
    <citation type="submission" date="2016-10" db="EMBL/GenBank/DDBJ databases">
        <title>Sequence of Gallionella enrichment culture.</title>
        <authorList>
            <person name="Poehlein A."/>
            <person name="Muehling M."/>
            <person name="Daniel R."/>
        </authorList>
    </citation>
    <scope>NUCLEOTIDE SEQUENCE</scope>
</reference>
<comment type="caution">
    <text evidence="2">The sequence shown here is derived from an EMBL/GenBank/DDBJ whole genome shotgun (WGS) entry which is preliminary data.</text>
</comment>
<dbReference type="SUPFAM" id="SSF54637">
    <property type="entry name" value="Thioesterase/thiol ester dehydrase-isomerase"/>
    <property type="match status" value="1"/>
</dbReference>
<accession>A0A1J5RJY1</accession>
<dbReference type="InterPro" id="IPR013114">
    <property type="entry name" value="FabA_FabZ"/>
</dbReference>
<dbReference type="EMBL" id="MLJW01000313">
    <property type="protein sequence ID" value="OIQ89859.1"/>
    <property type="molecule type" value="Genomic_DNA"/>
</dbReference>
<dbReference type="InterPro" id="IPR029069">
    <property type="entry name" value="HotDog_dom_sf"/>
</dbReference>
<evidence type="ECO:0000313" key="2">
    <source>
        <dbReference type="EMBL" id="OIQ89859.1"/>
    </source>
</evidence>
<dbReference type="PANTHER" id="PTHR30272">
    <property type="entry name" value="3-HYDROXYACYL-[ACYL-CARRIER-PROTEIN] DEHYDRATASE"/>
    <property type="match status" value="1"/>
</dbReference>
<keyword evidence="1 2" id="KW-0456">Lyase</keyword>
<name>A0A1J5RJY1_9ZZZZ</name>
<protein>
    <submittedName>
        <fullName evidence="2">3-hydroxyacyl-[acyl-carrier-protein] dehydratase FabZ</fullName>
        <ecNumber evidence="2">4.2.1.59</ecNumber>
    </submittedName>
</protein>
<dbReference type="PANTHER" id="PTHR30272:SF1">
    <property type="entry name" value="3-HYDROXYACYL-[ACYL-CARRIER-PROTEIN] DEHYDRATASE"/>
    <property type="match status" value="1"/>
</dbReference>
<dbReference type="EC" id="4.2.1.59" evidence="2"/>
<gene>
    <name evidence="2" type="primary">fabZ_15</name>
    <name evidence="2" type="ORF">GALL_282300</name>
</gene>
<proteinExistence type="predicted"/>
<dbReference type="Gene3D" id="3.10.129.10">
    <property type="entry name" value="Hotdog Thioesterase"/>
    <property type="match status" value="1"/>
</dbReference>
<dbReference type="GO" id="GO:0019171">
    <property type="term" value="F:(3R)-hydroxyacyl-[acyl-carrier-protein] dehydratase activity"/>
    <property type="evidence" value="ECO:0007669"/>
    <property type="project" value="UniProtKB-EC"/>
</dbReference>